<dbReference type="Pfam" id="PF11694">
    <property type="entry name" value="DUF3290"/>
    <property type="match status" value="1"/>
</dbReference>
<protein>
    <recommendedName>
        <fullName evidence="4">DUF3290 domain-containing protein</fullName>
    </recommendedName>
</protein>
<dbReference type="Proteomes" id="UP001239167">
    <property type="component" value="Unassembled WGS sequence"/>
</dbReference>
<feature type="transmembrane region" description="Helical" evidence="1">
    <location>
        <begin position="15"/>
        <end position="38"/>
    </location>
</feature>
<dbReference type="InterPro" id="IPR021707">
    <property type="entry name" value="DUF3290"/>
</dbReference>
<keyword evidence="3" id="KW-1185">Reference proteome</keyword>
<reference evidence="2 3" key="1">
    <citation type="submission" date="2023-07" db="EMBL/GenBank/DDBJ databases">
        <title>Genomic Encyclopedia of Type Strains, Phase IV (KMG-IV): sequencing the most valuable type-strain genomes for metagenomic binning, comparative biology and taxonomic classification.</title>
        <authorList>
            <person name="Goeker M."/>
        </authorList>
    </citation>
    <scope>NUCLEOTIDE SEQUENCE [LARGE SCALE GENOMIC DNA]</scope>
    <source>
        <strain evidence="2 3">DSM 16980</strain>
    </source>
</reference>
<feature type="transmembrane region" description="Helical" evidence="1">
    <location>
        <begin position="50"/>
        <end position="67"/>
    </location>
</feature>
<evidence type="ECO:0000256" key="1">
    <source>
        <dbReference type="SAM" id="Phobius"/>
    </source>
</evidence>
<keyword evidence="1" id="KW-1133">Transmembrane helix</keyword>
<name>A0ABT9YAK0_9FIRM</name>
<dbReference type="EMBL" id="JAUSUE010000022">
    <property type="protein sequence ID" value="MDQ0204848.1"/>
    <property type="molecule type" value="Genomic_DNA"/>
</dbReference>
<evidence type="ECO:0000313" key="3">
    <source>
        <dbReference type="Proteomes" id="UP001239167"/>
    </source>
</evidence>
<evidence type="ECO:0000313" key="2">
    <source>
        <dbReference type="EMBL" id="MDQ0204848.1"/>
    </source>
</evidence>
<sequence length="148" mass="17421">MDFYTYNFIENQSQINYFLEYTVSFLILSGFLFASIKYMRNRLKTKNRDLLIIFLLLIILLIGFQMTDYQKSQTDAEQTSQMIAFIKSVAEERRVSKDIISANSSRIKNEMIICIGDSFYQVNFFSNYSAYELKSISIISPDIRFIDK</sequence>
<dbReference type="RefSeq" id="WP_196605105.1">
    <property type="nucleotide sequence ID" value="NZ_CP116940.1"/>
</dbReference>
<keyword evidence="1" id="KW-0472">Membrane</keyword>
<evidence type="ECO:0008006" key="4">
    <source>
        <dbReference type="Google" id="ProtNLM"/>
    </source>
</evidence>
<gene>
    <name evidence="2" type="ORF">J2S01_002582</name>
</gene>
<accession>A0ABT9YAK0</accession>
<keyword evidence="1" id="KW-0812">Transmembrane</keyword>
<organism evidence="2 3">
    <name type="scientific">Pectinatus haikarae</name>
    <dbReference type="NCBI Taxonomy" id="349096"/>
    <lineage>
        <taxon>Bacteria</taxon>
        <taxon>Bacillati</taxon>
        <taxon>Bacillota</taxon>
        <taxon>Negativicutes</taxon>
        <taxon>Selenomonadales</taxon>
        <taxon>Selenomonadaceae</taxon>
        <taxon>Pectinatus</taxon>
    </lineage>
</organism>
<proteinExistence type="predicted"/>
<comment type="caution">
    <text evidence="2">The sequence shown here is derived from an EMBL/GenBank/DDBJ whole genome shotgun (WGS) entry which is preliminary data.</text>
</comment>